<proteinExistence type="predicted"/>
<evidence type="ECO:0000313" key="2">
    <source>
        <dbReference type="Proteomes" id="UP000012073"/>
    </source>
</evidence>
<dbReference type="Gramene" id="CDF39238">
    <property type="protein sequence ID" value="CDF39238"/>
    <property type="gene ID" value="CHC_T00006496001"/>
</dbReference>
<dbReference type="GeneID" id="17326863"/>
<dbReference type="Proteomes" id="UP000012073">
    <property type="component" value="Unassembled WGS sequence"/>
</dbReference>
<evidence type="ECO:0000313" key="1">
    <source>
        <dbReference type="EMBL" id="CDF39238.1"/>
    </source>
</evidence>
<sequence length="42" mass="4598">MDRGMCSCFVRGRRVPVYVRSTCLGARSKALRPALGTGRAIK</sequence>
<dbReference type="EMBL" id="HG002012">
    <property type="protein sequence ID" value="CDF39238.1"/>
    <property type="molecule type" value="Genomic_DNA"/>
</dbReference>
<protein>
    <submittedName>
        <fullName evidence="1">Uncharacterized protein</fullName>
    </submittedName>
</protein>
<name>R7QN76_CHOCR</name>
<reference evidence="2" key="1">
    <citation type="journal article" date="2013" name="Proc. Natl. Acad. Sci. U.S.A.">
        <title>Genome structure and metabolic features in the red seaweed Chondrus crispus shed light on evolution of the Archaeplastida.</title>
        <authorList>
            <person name="Collen J."/>
            <person name="Porcel B."/>
            <person name="Carre W."/>
            <person name="Ball S.G."/>
            <person name="Chaparro C."/>
            <person name="Tonon T."/>
            <person name="Barbeyron T."/>
            <person name="Michel G."/>
            <person name="Noel B."/>
            <person name="Valentin K."/>
            <person name="Elias M."/>
            <person name="Artiguenave F."/>
            <person name="Arun A."/>
            <person name="Aury J.M."/>
            <person name="Barbosa-Neto J.F."/>
            <person name="Bothwell J.H."/>
            <person name="Bouget F.Y."/>
            <person name="Brillet L."/>
            <person name="Cabello-Hurtado F."/>
            <person name="Capella-Gutierrez S."/>
            <person name="Charrier B."/>
            <person name="Cladiere L."/>
            <person name="Cock J.M."/>
            <person name="Coelho S.M."/>
            <person name="Colleoni C."/>
            <person name="Czjzek M."/>
            <person name="Da Silva C."/>
            <person name="Delage L."/>
            <person name="Denoeud F."/>
            <person name="Deschamps P."/>
            <person name="Dittami S.M."/>
            <person name="Gabaldon T."/>
            <person name="Gachon C.M."/>
            <person name="Groisillier A."/>
            <person name="Herve C."/>
            <person name="Jabbari K."/>
            <person name="Katinka M."/>
            <person name="Kloareg B."/>
            <person name="Kowalczyk N."/>
            <person name="Labadie K."/>
            <person name="Leblanc C."/>
            <person name="Lopez P.J."/>
            <person name="McLachlan D.H."/>
            <person name="Meslet-Cladiere L."/>
            <person name="Moustafa A."/>
            <person name="Nehr Z."/>
            <person name="Nyvall Collen P."/>
            <person name="Panaud O."/>
            <person name="Partensky F."/>
            <person name="Poulain J."/>
            <person name="Rensing S.A."/>
            <person name="Rousvoal S."/>
            <person name="Samson G."/>
            <person name="Symeonidi A."/>
            <person name="Weissenbach J."/>
            <person name="Zambounis A."/>
            <person name="Wincker P."/>
            <person name="Boyen C."/>
        </authorList>
    </citation>
    <scope>NUCLEOTIDE SEQUENCE [LARGE SCALE GENOMIC DNA]</scope>
    <source>
        <strain evidence="2">cv. Stackhouse</strain>
    </source>
</reference>
<organism evidence="1 2">
    <name type="scientific">Chondrus crispus</name>
    <name type="common">Carrageen Irish moss</name>
    <name type="synonym">Polymorpha crispa</name>
    <dbReference type="NCBI Taxonomy" id="2769"/>
    <lineage>
        <taxon>Eukaryota</taxon>
        <taxon>Rhodophyta</taxon>
        <taxon>Florideophyceae</taxon>
        <taxon>Rhodymeniophycidae</taxon>
        <taxon>Gigartinales</taxon>
        <taxon>Gigartinaceae</taxon>
        <taxon>Chondrus</taxon>
    </lineage>
</organism>
<gene>
    <name evidence="1" type="ORF">CHC_T00006496001</name>
</gene>
<accession>R7QN76</accession>
<dbReference type="KEGG" id="ccp:CHC_T00006496001"/>
<keyword evidence="2" id="KW-1185">Reference proteome</keyword>
<dbReference type="RefSeq" id="XP_005719149.1">
    <property type="nucleotide sequence ID" value="XM_005719092.1"/>
</dbReference>
<dbReference type="AlphaFoldDB" id="R7QN76"/>